<dbReference type="Gene3D" id="2.40.50.100">
    <property type="match status" value="1"/>
</dbReference>
<dbReference type="PROSITE" id="PS50968">
    <property type="entry name" value="BIOTINYL_LIPOYL"/>
    <property type="match status" value="1"/>
</dbReference>
<dbReference type="AlphaFoldDB" id="A0A9X2IG87"/>
<accession>A0A9X2IG87</accession>
<evidence type="ECO:0000256" key="2">
    <source>
        <dbReference type="SAM" id="MobiDB-lite"/>
    </source>
</evidence>
<gene>
    <name evidence="4" type="ORF">M8330_20330</name>
</gene>
<keyword evidence="1" id="KW-0092">Biotin</keyword>
<feature type="compositionally biased region" description="Gly residues" evidence="2">
    <location>
        <begin position="44"/>
        <end position="59"/>
    </location>
</feature>
<dbReference type="EMBL" id="JAMOIL010000042">
    <property type="protein sequence ID" value="MCM0622641.1"/>
    <property type="molecule type" value="Genomic_DNA"/>
</dbReference>
<proteinExistence type="predicted"/>
<name>A0A9X2IG87_9ACTN</name>
<dbReference type="InterPro" id="IPR001882">
    <property type="entry name" value="Biotin_BS"/>
</dbReference>
<dbReference type="InterPro" id="IPR000089">
    <property type="entry name" value="Biotin_lipoyl"/>
</dbReference>
<evidence type="ECO:0000313" key="5">
    <source>
        <dbReference type="Proteomes" id="UP001139485"/>
    </source>
</evidence>
<dbReference type="InterPro" id="IPR011053">
    <property type="entry name" value="Single_hybrid_motif"/>
</dbReference>
<dbReference type="Pfam" id="PF00364">
    <property type="entry name" value="Biotin_lipoyl"/>
    <property type="match status" value="1"/>
</dbReference>
<evidence type="ECO:0000313" key="4">
    <source>
        <dbReference type="EMBL" id="MCM0622641.1"/>
    </source>
</evidence>
<dbReference type="PANTHER" id="PTHR45266:SF3">
    <property type="entry name" value="OXALOACETATE DECARBOXYLASE ALPHA CHAIN"/>
    <property type="match status" value="1"/>
</dbReference>
<sequence length="130" mass="12621">MRLKVTVDGVAYDVEVEVEEEPTPTVGAVFMTGGSFAPAAAGAAPGGSTGPASSGGTGDGVKAPLAGAVARVLVEPGQEIAANDVLVVLEAMKMETEITAPAAGTVSAVLVAPGDTVSGGQVLVEMAEAQ</sequence>
<feature type="domain" description="Lipoyl-binding" evidence="3">
    <location>
        <begin position="51"/>
        <end position="127"/>
    </location>
</feature>
<dbReference type="SUPFAM" id="SSF51230">
    <property type="entry name" value="Single hybrid motif"/>
    <property type="match status" value="1"/>
</dbReference>
<comment type="caution">
    <text evidence="4">The sequence shown here is derived from an EMBL/GenBank/DDBJ whole genome shotgun (WGS) entry which is preliminary data.</text>
</comment>
<dbReference type="RefSeq" id="WP_250054268.1">
    <property type="nucleotide sequence ID" value="NZ_JAMJPH010000019.1"/>
</dbReference>
<organism evidence="4 5">
    <name type="scientific">Nocardioides bruguierae</name>
    <dbReference type="NCBI Taxonomy" id="2945102"/>
    <lineage>
        <taxon>Bacteria</taxon>
        <taxon>Bacillati</taxon>
        <taxon>Actinomycetota</taxon>
        <taxon>Actinomycetes</taxon>
        <taxon>Propionibacteriales</taxon>
        <taxon>Nocardioidaceae</taxon>
        <taxon>Nocardioides</taxon>
    </lineage>
</organism>
<dbReference type="CDD" id="cd06850">
    <property type="entry name" value="biotinyl_domain"/>
    <property type="match status" value="1"/>
</dbReference>
<dbReference type="PANTHER" id="PTHR45266">
    <property type="entry name" value="OXALOACETATE DECARBOXYLASE ALPHA CHAIN"/>
    <property type="match status" value="1"/>
</dbReference>
<feature type="region of interest" description="Disordered" evidence="2">
    <location>
        <begin position="40"/>
        <end position="60"/>
    </location>
</feature>
<evidence type="ECO:0000256" key="1">
    <source>
        <dbReference type="ARBA" id="ARBA00023267"/>
    </source>
</evidence>
<dbReference type="FunFam" id="2.40.50.100:FF:000003">
    <property type="entry name" value="Acetyl-CoA carboxylase biotin carboxyl carrier protein"/>
    <property type="match status" value="1"/>
</dbReference>
<evidence type="ECO:0000259" key="3">
    <source>
        <dbReference type="PROSITE" id="PS50968"/>
    </source>
</evidence>
<keyword evidence="5" id="KW-1185">Reference proteome</keyword>
<dbReference type="Proteomes" id="UP001139485">
    <property type="component" value="Unassembled WGS sequence"/>
</dbReference>
<dbReference type="InterPro" id="IPR050709">
    <property type="entry name" value="Biotin_Carboxyl_Carrier/Decarb"/>
</dbReference>
<dbReference type="PROSITE" id="PS00188">
    <property type="entry name" value="BIOTIN"/>
    <property type="match status" value="1"/>
</dbReference>
<reference evidence="4" key="1">
    <citation type="submission" date="2022-05" db="EMBL/GenBank/DDBJ databases">
        <authorList>
            <person name="Tuo L."/>
        </authorList>
    </citation>
    <scope>NUCLEOTIDE SEQUENCE</scope>
    <source>
        <strain evidence="4">BSK12Z-4</strain>
    </source>
</reference>
<protein>
    <submittedName>
        <fullName evidence="4">Acetyl-CoA carboxylase biotin carboxyl carrier protein subunit</fullName>
    </submittedName>
</protein>